<dbReference type="PANTHER" id="PTHR43415:SF3">
    <property type="entry name" value="GNAT-FAMILY ACETYLTRANSFERASE"/>
    <property type="match status" value="1"/>
</dbReference>
<evidence type="ECO:0000259" key="2">
    <source>
        <dbReference type="PROSITE" id="PS51186"/>
    </source>
</evidence>
<sequence>MRCLALAGELRSRGAQVVFLCRSLPGNLIDSIEQQDYDCHRLPGIGLDSELEDAETCLALLTEAVDWLVVDHYSLGRVWEQAMRGRARHILAIDDLADRAHDCDILLDQNLHPSAEARYAKLTEAGCRLLLGPRYALLRSEFARLRRASTETASPVRRLLVFFGGGDAGNETGRLLTALGLLDLSGMQVDVVVGGANPHYPALLEQCQHIGGNVHLHRQVDNMAELMAAADLAVGAGGTATWERLAVGLPSLVWAVADNQRPGLAVLAAEGALASPSPDSLATPEGIAHHLYALLHNPAWRQALAQRGSQLCDGRGAQRVAAVLLAGELHLRRAVRADCQMLHEWRNHPEVRRYALDPSPIPYAQHEQWFQATLRQVDRILLVGEAAGGQPIGVLRYDLAGDEAEVSVYLRPECMGLGHGEAILRAGERWLAQEHPEIVRFKASIRAENAASKAVFGRLGYKQAYGIYTKDMTR</sequence>
<name>A0A4R3JSE0_9PROT</name>
<feature type="binding site" evidence="1">
    <location>
        <position position="243"/>
    </location>
    <ligand>
        <name>substrate</name>
    </ligand>
</feature>
<dbReference type="Gene3D" id="3.40.630.30">
    <property type="match status" value="1"/>
</dbReference>
<dbReference type="Gene3D" id="3.40.50.11190">
    <property type="match status" value="1"/>
</dbReference>
<keyword evidence="3" id="KW-0378">Hydrolase</keyword>
<dbReference type="GO" id="GO:0016747">
    <property type="term" value="F:acyltransferase activity, transferring groups other than amino-acyl groups"/>
    <property type="evidence" value="ECO:0007669"/>
    <property type="project" value="InterPro"/>
</dbReference>
<feature type="domain" description="N-acetyltransferase" evidence="2">
    <location>
        <begin position="329"/>
        <end position="474"/>
    </location>
</feature>
<dbReference type="Proteomes" id="UP000295135">
    <property type="component" value="Unassembled WGS sequence"/>
</dbReference>
<dbReference type="Gene3D" id="3.40.50.2000">
    <property type="entry name" value="Glycogen Phosphorylase B"/>
    <property type="match status" value="1"/>
</dbReference>
<dbReference type="Pfam" id="PF13302">
    <property type="entry name" value="Acetyltransf_3"/>
    <property type="match status" value="1"/>
</dbReference>
<gene>
    <name evidence="3" type="ORF">EDC61_11741</name>
</gene>
<organism evidence="3 4">
    <name type="scientific">Sulfuritortus calidifontis</name>
    <dbReference type="NCBI Taxonomy" id="1914471"/>
    <lineage>
        <taxon>Bacteria</taxon>
        <taxon>Pseudomonadati</taxon>
        <taxon>Pseudomonadota</taxon>
        <taxon>Betaproteobacteria</taxon>
        <taxon>Nitrosomonadales</taxon>
        <taxon>Thiobacillaceae</taxon>
        <taxon>Sulfuritortus</taxon>
    </lineage>
</organism>
<dbReference type="InterPro" id="IPR020023">
    <property type="entry name" value="PseG"/>
</dbReference>
<feature type="binding site" evidence="1">
    <location>
        <position position="139"/>
    </location>
    <ligand>
        <name>substrate</name>
    </ligand>
</feature>
<dbReference type="AlphaFoldDB" id="A0A4R3JSE0"/>
<dbReference type="SUPFAM" id="SSF53756">
    <property type="entry name" value="UDP-Glycosyltransferase/glycogen phosphorylase"/>
    <property type="match status" value="1"/>
</dbReference>
<evidence type="ECO:0000313" key="4">
    <source>
        <dbReference type="Proteomes" id="UP000295135"/>
    </source>
</evidence>
<dbReference type="InterPro" id="IPR016181">
    <property type="entry name" value="Acyl_CoA_acyltransferase"/>
</dbReference>
<proteinExistence type="predicted"/>
<comment type="caution">
    <text evidence="3">The sequence shown here is derived from an EMBL/GenBank/DDBJ whole genome shotgun (WGS) entry which is preliminary data.</text>
</comment>
<dbReference type="PROSITE" id="PS51186">
    <property type="entry name" value="GNAT"/>
    <property type="match status" value="1"/>
</dbReference>
<reference evidence="3 4" key="1">
    <citation type="submission" date="2019-03" db="EMBL/GenBank/DDBJ databases">
        <title>Genomic Encyclopedia of Type Strains, Phase IV (KMG-IV): sequencing the most valuable type-strain genomes for metagenomic binning, comparative biology and taxonomic classification.</title>
        <authorList>
            <person name="Goeker M."/>
        </authorList>
    </citation>
    <scope>NUCLEOTIDE SEQUENCE [LARGE SCALE GENOMIC DNA]</scope>
    <source>
        <strain evidence="3 4">DSM 103923</strain>
    </source>
</reference>
<keyword evidence="4" id="KW-1185">Reference proteome</keyword>
<dbReference type="PANTHER" id="PTHR43415">
    <property type="entry name" value="SPERMIDINE N(1)-ACETYLTRANSFERASE"/>
    <property type="match status" value="1"/>
</dbReference>
<dbReference type="SUPFAM" id="SSF55729">
    <property type="entry name" value="Acyl-CoA N-acyltransferases (Nat)"/>
    <property type="match status" value="1"/>
</dbReference>
<dbReference type="InterPro" id="IPR000182">
    <property type="entry name" value="GNAT_dom"/>
</dbReference>
<dbReference type="GO" id="GO:0016787">
    <property type="term" value="F:hydrolase activity"/>
    <property type="evidence" value="ECO:0007669"/>
    <property type="project" value="UniProtKB-KW"/>
</dbReference>
<protein>
    <submittedName>
        <fullName evidence="3">UDP-2,4-diacetamido-2,4, 6-trideoxy-beta-L-altropyranose hydrolase</fullName>
    </submittedName>
</protein>
<dbReference type="RefSeq" id="WP_232019189.1">
    <property type="nucleotide sequence ID" value="NZ_AP018721.1"/>
</dbReference>
<evidence type="ECO:0000313" key="3">
    <source>
        <dbReference type="EMBL" id="TCS70136.1"/>
    </source>
</evidence>
<evidence type="ECO:0000256" key="1">
    <source>
        <dbReference type="PIRSR" id="PIRSR620023-2"/>
    </source>
</evidence>
<dbReference type="NCBIfam" id="TIGR03590">
    <property type="entry name" value="PseG"/>
    <property type="match status" value="1"/>
</dbReference>
<accession>A0A4R3JSE0</accession>
<dbReference type="EMBL" id="SLZY01000017">
    <property type="protein sequence ID" value="TCS70136.1"/>
    <property type="molecule type" value="Genomic_DNA"/>
</dbReference>